<feature type="transmembrane region" description="Helical" evidence="12">
    <location>
        <begin position="490"/>
        <end position="513"/>
    </location>
</feature>
<keyword evidence="8 12" id="KW-0472">Membrane</keyword>
<dbReference type="InParanoid" id="A0A6P8ZJ53"/>
<gene>
    <name evidence="15" type="primary">LOC117641491</name>
</gene>
<feature type="signal peptide" evidence="13">
    <location>
        <begin position="1"/>
        <end position="34"/>
    </location>
</feature>
<dbReference type="Proteomes" id="UP000515158">
    <property type="component" value="Unplaced"/>
</dbReference>
<evidence type="ECO:0000256" key="11">
    <source>
        <dbReference type="RuleBase" id="RU003718"/>
    </source>
</evidence>
<evidence type="ECO:0000256" key="12">
    <source>
        <dbReference type="SAM" id="Phobius"/>
    </source>
</evidence>
<dbReference type="InterPro" id="IPR002213">
    <property type="entry name" value="UDP_glucos_trans"/>
</dbReference>
<evidence type="ECO:0000256" key="1">
    <source>
        <dbReference type="ARBA" id="ARBA00004240"/>
    </source>
</evidence>
<keyword evidence="9" id="KW-0325">Glycoprotein</keyword>
<keyword evidence="13" id="KW-0732">Signal</keyword>
<dbReference type="GO" id="GO:0005783">
    <property type="term" value="C:endoplasmic reticulum"/>
    <property type="evidence" value="ECO:0007669"/>
    <property type="project" value="UniProtKB-SubCell"/>
</dbReference>
<evidence type="ECO:0000256" key="8">
    <source>
        <dbReference type="ARBA" id="ARBA00023136"/>
    </source>
</evidence>
<dbReference type="RefSeq" id="XP_034234754.1">
    <property type="nucleotide sequence ID" value="XM_034378863.1"/>
</dbReference>
<organism evidence="15">
    <name type="scientific">Thrips palmi</name>
    <name type="common">Melon thrips</name>
    <dbReference type="NCBI Taxonomy" id="161013"/>
    <lineage>
        <taxon>Eukaryota</taxon>
        <taxon>Metazoa</taxon>
        <taxon>Ecdysozoa</taxon>
        <taxon>Arthropoda</taxon>
        <taxon>Hexapoda</taxon>
        <taxon>Insecta</taxon>
        <taxon>Pterygota</taxon>
        <taxon>Neoptera</taxon>
        <taxon>Paraneoptera</taxon>
        <taxon>Thysanoptera</taxon>
        <taxon>Terebrantia</taxon>
        <taxon>Thripoidea</taxon>
        <taxon>Thripidae</taxon>
        <taxon>Thrips</taxon>
    </lineage>
</organism>
<dbReference type="InterPro" id="IPR050271">
    <property type="entry name" value="UDP-glycosyltransferase"/>
</dbReference>
<comment type="subcellular location">
    <subcellularLocation>
        <location evidence="10">Endomembrane system</location>
        <topology evidence="10">Single-pass type I membrane protein</topology>
    </subcellularLocation>
    <subcellularLocation>
        <location evidence="1">Endoplasmic reticulum</location>
    </subcellularLocation>
</comment>
<evidence type="ECO:0000256" key="13">
    <source>
        <dbReference type="SAM" id="SignalP"/>
    </source>
</evidence>
<evidence type="ECO:0000256" key="7">
    <source>
        <dbReference type="ARBA" id="ARBA00022989"/>
    </source>
</evidence>
<evidence type="ECO:0000256" key="10">
    <source>
        <dbReference type="ARBA" id="ARBA00046288"/>
    </source>
</evidence>
<evidence type="ECO:0000313" key="15">
    <source>
        <dbReference type="RefSeq" id="XP_034234754.1"/>
    </source>
</evidence>
<keyword evidence="5 12" id="KW-0812">Transmembrane</keyword>
<dbReference type="Gene3D" id="3.40.50.2000">
    <property type="entry name" value="Glycogen Phosphorylase B"/>
    <property type="match status" value="2"/>
</dbReference>
<name>A0A6P8ZJ53_THRPL</name>
<keyword evidence="6" id="KW-0256">Endoplasmic reticulum</keyword>
<keyword evidence="14" id="KW-1185">Reference proteome</keyword>
<dbReference type="PROSITE" id="PS00375">
    <property type="entry name" value="UDPGT"/>
    <property type="match status" value="1"/>
</dbReference>
<comment type="similarity">
    <text evidence="2 11">Belongs to the UDP-glycosyltransferase family.</text>
</comment>
<dbReference type="Pfam" id="PF00201">
    <property type="entry name" value="UDPGT"/>
    <property type="match status" value="1"/>
</dbReference>
<dbReference type="GO" id="GO:0008194">
    <property type="term" value="F:UDP-glycosyltransferase activity"/>
    <property type="evidence" value="ECO:0007669"/>
    <property type="project" value="InterPro"/>
</dbReference>
<dbReference type="OrthoDB" id="5835829at2759"/>
<dbReference type="SUPFAM" id="SSF53756">
    <property type="entry name" value="UDP-Glycosyltransferase/glycogen phosphorylase"/>
    <property type="match status" value="1"/>
</dbReference>
<reference evidence="15" key="1">
    <citation type="submission" date="2025-08" db="UniProtKB">
        <authorList>
            <consortium name="RefSeq"/>
        </authorList>
    </citation>
    <scope>IDENTIFICATION</scope>
    <source>
        <tissue evidence="15">Total insect</tissue>
    </source>
</reference>
<evidence type="ECO:0000256" key="5">
    <source>
        <dbReference type="ARBA" id="ARBA00022692"/>
    </source>
</evidence>
<protein>
    <submittedName>
        <fullName evidence="15">UDP-glucuronosyltransferase-like</fullName>
    </submittedName>
</protein>
<dbReference type="AlphaFoldDB" id="A0A6P8ZJ53"/>
<keyword evidence="4 11" id="KW-0808">Transferase</keyword>
<evidence type="ECO:0000256" key="3">
    <source>
        <dbReference type="ARBA" id="ARBA00022676"/>
    </source>
</evidence>
<evidence type="ECO:0000256" key="6">
    <source>
        <dbReference type="ARBA" id="ARBA00022824"/>
    </source>
</evidence>
<dbReference type="InterPro" id="IPR035595">
    <property type="entry name" value="UDP_glycos_trans_CS"/>
</dbReference>
<accession>A0A6P8ZJ53</accession>
<dbReference type="GeneID" id="117641491"/>
<dbReference type="CDD" id="cd03784">
    <property type="entry name" value="GT1_Gtf-like"/>
    <property type="match status" value="1"/>
</dbReference>
<feature type="chain" id="PRO_5027595439" evidence="13">
    <location>
        <begin position="35"/>
        <end position="541"/>
    </location>
</feature>
<keyword evidence="7 12" id="KW-1133">Transmembrane helix</keyword>
<keyword evidence="3 11" id="KW-0328">Glycosyltransferase</keyword>
<evidence type="ECO:0000313" key="14">
    <source>
        <dbReference type="Proteomes" id="UP000515158"/>
    </source>
</evidence>
<dbReference type="PANTHER" id="PTHR48043:SF159">
    <property type="entry name" value="EG:EG0003.4 PROTEIN-RELATED"/>
    <property type="match status" value="1"/>
</dbReference>
<evidence type="ECO:0000256" key="4">
    <source>
        <dbReference type="ARBA" id="ARBA00022679"/>
    </source>
</evidence>
<evidence type="ECO:0000256" key="2">
    <source>
        <dbReference type="ARBA" id="ARBA00009995"/>
    </source>
</evidence>
<dbReference type="FunFam" id="3.40.50.2000:FF:000050">
    <property type="entry name" value="UDP-glucuronosyltransferase"/>
    <property type="match status" value="1"/>
</dbReference>
<sequence>MATTPERTLWRWLCLIAVVLCLGAPGATPRGAEAARILVVISMPAPSHLIVFTGLSRALAERGHEITFVTPTEKDNKLLPTKNHVIVSVQDAEVEAYKKKSVIKFLTNKNNFFVDFFGFISWGPQLLRATLKHPAFKAEINKPGQKFDVVITEAFFLQEAMVALGHKFNAPVVALNPFGLSPMVNEIMGNPMNPSWQPNAFLGFTDDMDFKERLLNTLSSTFMRTLYLMYQLPLQQEVVTEFFPDAPPLTDLLYDKLALTLINNHFSLSSPVPMVPGVVEIGGMHIPDKARPLPKDLQTYMDEAKEGVVYFSMGSNLIMEYVPAEKTTAIFNALGALKQRVLMKWDGPAPANASANIRIVKWAPQADILAHPNLRLFVTHGGLLSTQESVYNSVPLVGIPTFADQEFNMKSAFNKGFCEYVSYTDLSEEKLGAAIAKVLASPSYREAAARLSRLFRSKPMRPADLAVFWVEHVIQHGGKHLRSASVRLKLYQVLLLDVLAVVLAPLVLLALLLRALCRCCCGRKAAVVDKEDKKLRSKKNK</sequence>
<dbReference type="PANTHER" id="PTHR48043">
    <property type="entry name" value="EG:EG0003.4 PROTEIN-RELATED"/>
    <property type="match status" value="1"/>
</dbReference>
<proteinExistence type="inferred from homology"/>
<evidence type="ECO:0000256" key="9">
    <source>
        <dbReference type="ARBA" id="ARBA00023180"/>
    </source>
</evidence>
<dbReference type="KEGG" id="tpal:117641491"/>